<feature type="binding site" evidence="7">
    <location>
        <position position="288"/>
    </location>
    <ligand>
        <name>glyoxylate</name>
        <dbReference type="ChEBI" id="CHEBI:36655"/>
    </ligand>
</feature>
<evidence type="ECO:0000256" key="2">
    <source>
        <dbReference type="ARBA" id="ARBA00022630"/>
    </source>
</evidence>
<comment type="cofactor">
    <cofactor evidence="1">
        <name>FMN</name>
        <dbReference type="ChEBI" id="CHEBI:58210"/>
    </cofactor>
</comment>
<evidence type="ECO:0000313" key="10">
    <source>
        <dbReference type="Proteomes" id="UP000431744"/>
    </source>
</evidence>
<comment type="similarity">
    <text evidence="5">Belongs to the FMN-dependent alpha-hydroxy acid dehydrogenase family.</text>
</comment>
<sequence length="387" mass="41341">MVRFERVGRTPAERMARAHDIDDLRARARAATPRPIFDFVDGGAGDEGAVHRNRAAFDALQLVPRVLRDVSTIDTSTTLLGRRVAAPIVFAPIGLARAAHPLGEIGLARAAARYGLPTVLSTMASVSPEQLARQVPEADRWMQLYLWRDRDASRAVVRRAADAGFRALMLTLDVPVAGNRLRDVRNGLGFPPSMPLRSALRVAAKPAWAWRTLTHEPIRYALTETGGGDFVTQTDRTLDPSATFAELEWLREVWPGPLLVKGVLDSRDARRLVDAGVDGLVVSNHGGRQLEQAVATAHALPRVREAAGDDTLVLVDGGIRSGAHVAAALALGADAVLVGRPAMYGLMAGGQAGVDRAAELLTSGLTRTMALLGAARVAELEPGMIAN</sequence>
<dbReference type="InterPro" id="IPR013785">
    <property type="entry name" value="Aldolase_TIM"/>
</dbReference>
<feature type="binding site" evidence="7">
    <location>
        <begin position="92"/>
        <end position="94"/>
    </location>
    <ligand>
        <name>FMN</name>
        <dbReference type="ChEBI" id="CHEBI:58210"/>
    </ligand>
</feature>
<dbReference type="Gene3D" id="3.20.20.70">
    <property type="entry name" value="Aldolase class I"/>
    <property type="match status" value="1"/>
</dbReference>
<dbReference type="InterPro" id="IPR037396">
    <property type="entry name" value="FMN_HAD"/>
</dbReference>
<feature type="binding site" evidence="7">
    <location>
        <position position="171"/>
    </location>
    <ligand>
        <name>FMN</name>
        <dbReference type="ChEBI" id="CHEBI:58210"/>
    </ligand>
</feature>
<evidence type="ECO:0000256" key="6">
    <source>
        <dbReference type="PIRSR" id="PIRSR000138-1"/>
    </source>
</evidence>
<dbReference type="PANTHER" id="PTHR10578:SF107">
    <property type="entry name" value="2-HYDROXYACID OXIDASE 1"/>
    <property type="match status" value="1"/>
</dbReference>
<dbReference type="OrthoDB" id="9770452at2"/>
<dbReference type="AlphaFoldDB" id="A0A6H9WG60"/>
<evidence type="ECO:0000256" key="7">
    <source>
        <dbReference type="PIRSR" id="PIRSR000138-2"/>
    </source>
</evidence>
<dbReference type="EMBL" id="WBJY01000003">
    <property type="protein sequence ID" value="KAB1647914.1"/>
    <property type="molecule type" value="Genomic_DNA"/>
</dbReference>
<dbReference type="FunFam" id="3.20.20.70:FF:000029">
    <property type="entry name" value="L-lactate dehydrogenase"/>
    <property type="match status" value="1"/>
</dbReference>
<feature type="binding site" evidence="7">
    <location>
        <position position="180"/>
    </location>
    <ligand>
        <name>glyoxylate</name>
        <dbReference type="ChEBI" id="CHEBI:36655"/>
    </ligand>
</feature>
<accession>A0A6H9WG60</accession>
<protein>
    <submittedName>
        <fullName evidence="9">Alpha-hydroxy-acid oxidizing protein</fullName>
    </submittedName>
</protein>
<comment type="caution">
    <text evidence="9">The sequence shown here is derived from an EMBL/GenBank/DDBJ whole genome shotgun (WGS) entry which is preliminary data.</text>
</comment>
<evidence type="ECO:0000256" key="3">
    <source>
        <dbReference type="ARBA" id="ARBA00022643"/>
    </source>
</evidence>
<dbReference type="PANTHER" id="PTHR10578">
    <property type="entry name" value="S -2-HYDROXY-ACID OXIDASE-RELATED"/>
    <property type="match status" value="1"/>
</dbReference>
<reference evidence="9 10" key="1">
    <citation type="submission" date="2019-09" db="EMBL/GenBank/DDBJ databases">
        <title>Phylogeny of genus Pseudoclavibacter and closely related genus.</title>
        <authorList>
            <person name="Li Y."/>
        </authorList>
    </citation>
    <scope>NUCLEOTIDE SEQUENCE [LARGE SCALE GENOMIC DNA]</scope>
    <source>
        <strain evidence="9 10">EGI 60007</strain>
    </source>
</reference>
<dbReference type="InterPro" id="IPR008259">
    <property type="entry name" value="FMN_hydac_DH_AS"/>
</dbReference>
<dbReference type="CDD" id="cd02809">
    <property type="entry name" value="alpha_hydroxyacid_oxid_FMN"/>
    <property type="match status" value="1"/>
</dbReference>
<dbReference type="GO" id="GO:0016614">
    <property type="term" value="F:oxidoreductase activity, acting on CH-OH group of donors"/>
    <property type="evidence" value="ECO:0007669"/>
    <property type="project" value="UniProtKB-ARBA"/>
</dbReference>
<gene>
    <name evidence="9" type="ORF">F8O04_12340</name>
</gene>
<feature type="binding site" evidence="7">
    <location>
        <position position="283"/>
    </location>
    <ligand>
        <name>FMN</name>
        <dbReference type="ChEBI" id="CHEBI:58210"/>
    </ligand>
</feature>
<dbReference type="GO" id="GO:0010181">
    <property type="term" value="F:FMN binding"/>
    <property type="evidence" value="ECO:0007669"/>
    <property type="project" value="InterPro"/>
</dbReference>
<evidence type="ECO:0000259" key="8">
    <source>
        <dbReference type="PROSITE" id="PS51349"/>
    </source>
</evidence>
<evidence type="ECO:0000256" key="4">
    <source>
        <dbReference type="ARBA" id="ARBA00023002"/>
    </source>
</evidence>
<feature type="binding site" evidence="7">
    <location>
        <position position="285"/>
    </location>
    <ligand>
        <name>glyoxylate</name>
        <dbReference type="ChEBI" id="CHEBI:36655"/>
    </ligand>
</feature>
<feature type="binding site" evidence="7">
    <location>
        <begin position="316"/>
        <end position="320"/>
    </location>
    <ligand>
        <name>FMN</name>
        <dbReference type="ChEBI" id="CHEBI:58210"/>
    </ligand>
</feature>
<keyword evidence="10" id="KW-1185">Reference proteome</keyword>
<dbReference type="InterPro" id="IPR000262">
    <property type="entry name" value="FMN-dep_DH"/>
</dbReference>
<proteinExistence type="inferred from homology"/>
<feature type="binding site" evidence="7">
    <location>
        <position position="145"/>
    </location>
    <ligand>
        <name>glyoxylate</name>
        <dbReference type="ChEBI" id="CHEBI:36655"/>
    </ligand>
</feature>
<evidence type="ECO:0000256" key="1">
    <source>
        <dbReference type="ARBA" id="ARBA00001917"/>
    </source>
</evidence>
<evidence type="ECO:0000256" key="5">
    <source>
        <dbReference type="ARBA" id="ARBA00024042"/>
    </source>
</evidence>
<feature type="binding site" evidence="7">
    <location>
        <position position="121"/>
    </location>
    <ligand>
        <name>FMN</name>
        <dbReference type="ChEBI" id="CHEBI:58210"/>
    </ligand>
</feature>
<organism evidence="9 10">
    <name type="scientific">Pseudoclavibacter endophyticus</name>
    <dbReference type="NCBI Taxonomy" id="1778590"/>
    <lineage>
        <taxon>Bacteria</taxon>
        <taxon>Bacillati</taxon>
        <taxon>Actinomycetota</taxon>
        <taxon>Actinomycetes</taxon>
        <taxon>Micrococcales</taxon>
        <taxon>Microbacteriaceae</taxon>
        <taxon>Pseudoclavibacter</taxon>
    </lineage>
</organism>
<feature type="binding site" evidence="7">
    <location>
        <begin position="339"/>
        <end position="340"/>
    </location>
    <ligand>
        <name>FMN</name>
        <dbReference type="ChEBI" id="CHEBI:58210"/>
    </ligand>
</feature>
<dbReference type="PROSITE" id="PS00557">
    <property type="entry name" value="FMN_HYDROXY_ACID_DH_1"/>
    <property type="match status" value="1"/>
</dbReference>
<keyword evidence="2 7" id="KW-0285">Flavoprotein</keyword>
<keyword evidence="4" id="KW-0560">Oxidoreductase</keyword>
<dbReference type="PROSITE" id="PS51349">
    <property type="entry name" value="FMN_HYDROXY_ACID_DH_2"/>
    <property type="match status" value="1"/>
</dbReference>
<dbReference type="Pfam" id="PF01070">
    <property type="entry name" value="FMN_dh"/>
    <property type="match status" value="1"/>
</dbReference>
<dbReference type="Proteomes" id="UP000431744">
    <property type="component" value="Unassembled WGS sequence"/>
</dbReference>
<dbReference type="PIRSF" id="PIRSF000138">
    <property type="entry name" value="Al-hdrx_acd_dh"/>
    <property type="match status" value="1"/>
</dbReference>
<name>A0A6H9WG60_9MICO</name>
<dbReference type="InterPro" id="IPR012133">
    <property type="entry name" value="Alpha-hydoxy_acid_DH_FMN"/>
</dbReference>
<feature type="active site" description="Proton acceptor" evidence="6">
    <location>
        <position position="285"/>
    </location>
</feature>
<feature type="binding site" evidence="7">
    <location>
        <position position="143"/>
    </location>
    <ligand>
        <name>FMN</name>
        <dbReference type="ChEBI" id="CHEBI:58210"/>
    </ligand>
</feature>
<dbReference type="SUPFAM" id="SSF51395">
    <property type="entry name" value="FMN-linked oxidoreductases"/>
    <property type="match status" value="1"/>
</dbReference>
<feature type="domain" description="FMN hydroxy acid dehydrogenase" evidence="8">
    <location>
        <begin position="13"/>
        <end position="387"/>
    </location>
</feature>
<keyword evidence="3 7" id="KW-0288">FMN</keyword>
<evidence type="ECO:0000313" key="9">
    <source>
        <dbReference type="EMBL" id="KAB1647914.1"/>
    </source>
</evidence>
<feature type="binding site" evidence="7">
    <location>
        <position position="261"/>
    </location>
    <ligand>
        <name>FMN</name>
        <dbReference type="ChEBI" id="CHEBI:58210"/>
    </ligand>
</feature>